<organism evidence="9 10">
    <name type="scientific">Rubritalea spongiae</name>
    <dbReference type="NCBI Taxonomy" id="430797"/>
    <lineage>
        <taxon>Bacteria</taxon>
        <taxon>Pseudomonadati</taxon>
        <taxon>Verrucomicrobiota</taxon>
        <taxon>Verrucomicrobiia</taxon>
        <taxon>Verrucomicrobiales</taxon>
        <taxon>Rubritaleaceae</taxon>
        <taxon>Rubritalea</taxon>
    </lineage>
</organism>
<dbReference type="Gene3D" id="3.30.70.1430">
    <property type="entry name" value="Multidrug efflux transporter AcrB pore domain"/>
    <property type="match status" value="2"/>
</dbReference>
<accession>A0ABW5E2Q0</accession>
<keyword evidence="4" id="KW-1003">Cell membrane</keyword>
<feature type="transmembrane region" description="Helical" evidence="8">
    <location>
        <begin position="966"/>
        <end position="986"/>
    </location>
</feature>
<feature type="transmembrane region" description="Helical" evidence="8">
    <location>
        <begin position="998"/>
        <end position="1024"/>
    </location>
</feature>
<dbReference type="EMBL" id="JBHUJC010000034">
    <property type="protein sequence ID" value="MFD2276906.1"/>
    <property type="molecule type" value="Genomic_DNA"/>
</dbReference>
<comment type="caution">
    <text evidence="9">The sequence shown here is derived from an EMBL/GenBank/DDBJ whole genome shotgun (WGS) entry which is preliminary data.</text>
</comment>
<sequence>MLNKLISFSLGHRAIILALAFLVLALGFQKTINLPVEVLPDLTKPTVTILTEADGRAPEEVEQRISMPLERALMGVNGVTRVRSTSDIALSLVFVEFDWDTDIYAARQFVQERLQSVELPDGVIPYMTPVASLMGEIMLVGISSEDGSTQPSDLRTYADWTVRRKLQSLPGVAEVLSMGGGIKQVQVLPDPNKLLSHGVTFEELREAASQAASTSTGGFISSEAQEIMIRNLAMTTDLEELGKTVIKMLDDRPVTISDVATVQWGIEPMRGDAAVNGRKGVIMSITKSPGYDTIKLTEQVEATLEELQEQAPSGVHLEPLFRQKSFIDLAIDNLVEAIRDGSIMVVIVLFIFLFNVRTTLITLTAIPLSFAMTAVIFSIMDLSVNSMTLGGIAVAIGIVVDDAIVDIENVFRRLRENASLKTPLPRLEVIAKASGEVRNSILYATLFIIMVFIPLLSLSGVEGRLFTPIAIATMVSMGASFVVSLTVIPVLCSLFLKPKAGKKHTESFIVRGMQWFFERTFLALSLRAPAFVIAVAIILLAATAMLYTKLGKEFLPEFKEETIVVAMTASPGTSLEKTSQIAAVVDKLLLDMPDVKSVGHRVGRAERGDHVVPVSTVEFDIELQENDTSREEINAEIRQRISSENLPGTFSVISGPLKDRIGHMLSGVSAKVAVKIFGPDLETLRQIGTDIQKVCEDIPGLEAASIEQQAPIPQLRIEVDRDRALAYNFRPAEVNQKLSTLLGGATVTELFEGERTIDMVMRLPAEWREDPEKLKDLMLTNRSGQRVPLKAIAEIRNAKGPNVIMRENTQRRFVVKINPTERDLESMITSLQQGIDEKVMNKAAYKNYWVSIEGAYQAQQDASKRIFIASTIVLLVVILLLYTYFGSLNFAIQVICDIPLALSGGIAFTWMTINNISIATLVGFIAVAGIAARNSIMLLSHYLHLMKHEGESFDRKMIIRGTKERLVPVLMTALSAGLALIPLVLAGDQPGKEILHPVAIVITGGLVSSTLLGLIVNPAVFYLVGRKAAEKALANNSPAVG</sequence>
<dbReference type="InterPro" id="IPR004763">
    <property type="entry name" value="CusA-like"/>
</dbReference>
<dbReference type="Proteomes" id="UP001597297">
    <property type="component" value="Unassembled WGS sequence"/>
</dbReference>
<dbReference type="PANTHER" id="PTHR32063:SF4">
    <property type="entry name" value="SLR6043 PROTEIN"/>
    <property type="match status" value="1"/>
</dbReference>
<dbReference type="PRINTS" id="PR00702">
    <property type="entry name" value="ACRIFLAVINRP"/>
</dbReference>
<dbReference type="SUPFAM" id="SSF82866">
    <property type="entry name" value="Multidrug efflux transporter AcrB transmembrane domain"/>
    <property type="match status" value="2"/>
</dbReference>
<protein>
    <submittedName>
        <fullName evidence="9">Efflux RND transporter permease subunit</fullName>
    </submittedName>
</protein>
<feature type="transmembrane region" description="Helical" evidence="8">
    <location>
        <begin position="866"/>
        <end position="885"/>
    </location>
</feature>
<keyword evidence="5 8" id="KW-0812">Transmembrane</keyword>
<dbReference type="NCBIfam" id="TIGR00914">
    <property type="entry name" value="2A0601"/>
    <property type="match status" value="1"/>
</dbReference>
<evidence type="ECO:0000313" key="9">
    <source>
        <dbReference type="EMBL" id="MFD2276906.1"/>
    </source>
</evidence>
<gene>
    <name evidence="9" type="ORF">ACFSQZ_10525</name>
</gene>
<feature type="transmembrane region" description="Helical" evidence="8">
    <location>
        <begin position="441"/>
        <end position="459"/>
    </location>
</feature>
<feature type="transmembrane region" description="Helical" evidence="8">
    <location>
        <begin position="916"/>
        <end position="945"/>
    </location>
</feature>
<evidence type="ECO:0000256" key="7">
    <source>
        <dbReference type="ARBA" id="ARBA00023136"/>
    </source>
</evidence>
<evidence type="ECO:0000256" key="5">
    <source>
        <dbReference type="ARBA" id="ARBA00022692"/>
    </source>
</evidence>
<reference evidence="10" key="1">
    <citation type="journal article" date="2019" name="Int. J. Syst. Evol. Microbiol.">
        <title>The Global Catalogue of Microorganisms (GCM) 10K type strain sequencing project: providing services to taxonomists for standard genome sequencing and annotation.</title>
        <authorList>
            <consortium name="The Broad Institute Genomics Platform"/>
            <consortium name="The Broad Institute Genome Sequencing Center for Infectious Disease"/>
            <person name="Wu L."/>
            <person name="Ma J."/>
        </authorList>
    </citation>
    <scope>NUCLEOTIDE SEQUENCE [LARGE SCALE GENOMIC DNA]</scope>
    <source>
        <strain evidence="10">JCM 16545</strain>
    </source>
</reference>
<evidence type="ECO:0000256" key="8">
    <source>
        <dbReference type="SAM" id="Phobius"/>
    </source>
</evidence>
<evidence type="ECO:0000256" key="1">
    <source>
        <dbReference type="ARBA" id="ARBA00004651"/>
    </source>
</evidence>
<keyword evidence="6 8" id="KW-1133">Transmembrane helix</keyword>
<evidence type="ECO:0000256" key="2">
    <source>
        <dbReference type="ARBA" id="ARBA00010942"/>
    </source>
</evidence>
<dbReference type="Gene3D" id="3.30.70.1320">
    <property type="entry name" value="Multidrug efflux transporter AcrB pore domain like"/>
    <property type="match status" value="1"/>
</dbReference>
<dbReference type="SUPFAM" id="SSF82693">
    <property type="entry name" value="Multidrug efflux transporter AcrB pore domain, PN1, PN2, PC1 and PC2 subdomains"/>
    <property type="match status" value="2"/>
</dbReference>
<comment type="subcellular location">
    <subcellularLocation>
        <location evidence="1">Cell membrane</location>
        <topology evidence="1">Multi-pass membrane protein</topology>
    </subcellularLocation>
</comment>
<dbReference type="Gene3D" id="3.30.2090.10">
    <property type="entry name" value="Multidrug efflux transporter AcrB TolC docking domain, DN and DC subdomains"/>
    <property type="match status" value="2"/>
</dbReference>
<dbReference type="SUPFAM" id="SSF82714">
    <property type="entry name" value="Multidrug efflux transporter AcrB TolC docking domain, DN and DC subdomains"/>
    <property type="match status" value="2"/>
</dbReference>
<dbReference type="Gene3D" id="3.30.70.1440">
    <property type="entry name" value="Multidrug efflux transporter AcrB pore domain"/>
    <property type="match status" value="1"/>
</dbReference>
<feature type="transmembrane region" description="Helical" evidence="8">
    <location>
        <begin position="890"/>
        <end position="910"/>
    </location>
</feature>
<dbReference type="Gene3D" id="1.20.1640.10">
    <property type="entry name" value="Multidrug efflux transporter AcrB transmembrane domain"/>
    <property type="match status" value="2"/>
</dbReference>
<evidence type="ECO:0000256" key="6">
    <source>
        <dbReference type="ARBA" id="ARBA00022989"/>
    </source>
</evidence>
<dbReference type="InterPro" id="IPR027463">
    <property type="entry name" value="AcrB_DN_DC_subdom"/>
</dbReference>
<keyword evidence="3" id="KW-0813">Transport</keyword>
<feature type="transmembrane region" description="Helical" evidence="8">
    <location>
        <begin position="521"/>
        <end position="547"/>
    </location>
</feature>
<feature type="transmembrane region" description="Helical" evidence="8">
    <location>
        <begin position="465"/>
        <end position="496"/>
    </location>
</feature>
<evidence type="ECO:0000256" key="4">
    <source>
        <dbReference type="ARBA" id="ARBA00022475"/>
    </source>
</evidence>
<keyword evidence="10" id="KW-1185">Reference proteome</keyword>
<feature type="transmembrane region" description="Helical" evidence="8">
    <location>
        <begin position="386"/>
        <end position="405"/>
    </location>
</feature>
<evidence type="ECO:0000313" key="10">
    <source>
        <dbReference type="Proteomes" id="UP001597297"/>
    </source>
</evidence>
<keyword evidence="7 8" id="KW-0472">Membrane</keyword>
<proteinExistence type="inferred from homology"/>
<evidence type="ECO:0000256" key="3">
    <source>
        <dbReference type="ARBA" id="ARBA00022448"/>
    </source>
</evidence>
<dbReference type="Pfam" id="PF00873">
    <property type="entry name" value="ACR_tran"/>
    <property type="match status" value="1"/>
</dbReference>
<dbReference type="PANTHER" id="PTHR32063">
    <property type="match status" value="1"/>
</dbReference>
<comment type="similarity">
    <text evidence="2">Belongs to the resistance-nodulation-cell division (RND) (TC 2.A.6) family.</text>
</comment>
<name>A0ABW5E2Q0_9BACT</name>
<dbReference type="InterPro" id="IPR001036">
    <property type="entry name" value="Acrflvin-R"/>
</dbReference>
<dbReference type="RefSeq" id="WP_377092820.1">
    <property type="nucleotide sequence ID" value="NZ_JBHSJM010000001.1"/>
</dbReference>